<feature type="region of interest" description="Disordered" evidence="15">
    <location>
        <begin position="1"/>
        <end position="72"/>
    </location>
</feature>
<evidence type="ECO:0000256" key="1">
    <source>
        <dbReference type="ARBA" id="ARBA00004123"/>
    </source>
</evidence>
<dbReference type="GO" id="GO:0006364">
    <property type="term" value="P:rRNA processing"/>
    <property type="evidence" value="ECO:0007669"/>
    <property type="project" value="UniProtKB-KW"/>
</dbReference>
<feature type="domain" description="Helicase C-terminal" evidence="17">
    <location>
        <begin position="363"/>
        <end position="510"/>
    </location>
</feature>
<comment type="function">
    <text evidence="10">ATP-dependent RNA helicase involved nonsense-mediated mRNA decay and ribosome biogenesis through rRNA processing.</text>
</comment>
<dbReference type="GO" id="GO:0003676">
    <property type="term" value="F:nucleic acid binding"/>
    <property type="evidence" value="ECO:0007669"/>
    <property type="project" value="InterPro"/>
</dbReference>
<dbReference type="InterPro" id="IPR000629">
    <property type="entry name" value="RNA-helicase_DEAD-box_CS"/>
</dbReference>
<feature type="compositionally biased region" description="Gly residues" evidence="15">
    <location>
        <begin position="1"/>
        <end position="10"/>
    </location>
</feature>
<evidence type="ECO:0000259" key="18">
    <source>
        <dbReference type="PROSITE" id="PS51195"/>
    </source>
</evidence>
<dbReference type="OrthoDB" id="196131at2759"/>
<dbReference type="FunFam" id="3.40.50.300:FF:000008">
    <property type="entry name" value="ATP-dependent RNA helicase RhlB"/>
    <property type="match status" value="1"/>
</dbReference>
<evidence type="ECO:0000256" key="2">
    <source>
        <dbReference type="ARBA" id="ARBA00012552"/>
    </source>
</evidence>
<dbReference type="SMART" id="SM00490">
    <property type="entry name" value="HELICc"/>
    <property type="match status" value="1"/>
</dbReference>
<dbReference type="PANTHER" id="PTHR47958">
    <property type="entry name" value="ATP-DEPENDENT RNA HELICASE DBP3"/>
    <property type="match status" value="1"/>
</dbReference>
<dbReference type="PROSITE" id="PS51194">
    <property type="entry name" value="HELICASE_CTER"/>
    <property type="match status" value="1"/>
</dbReference>
<evidence type="ECO:0000256" key="6">
    <source>
        <dbReference type="ARBA" id="ARBA00022801"/>
    </source>
</evidence>
<dbReference type="AlphaFoldDB" id="A0A9W9W7Z6"/>
<dbReference type="SMART" id="SM00487">
    <property type="entry name" value="DEXDc"/>
    <property type="match status" value="1"/>
</dbReference>
<reference evidence="19" key="1">
    <citation type="submission" date="2022-12" db="EMBL/GenBank/DDBJ databases">
        <authorList>
            <person name="Petersen C."/>
        </authorList>
    </citation>
    <scope>NUCLEOTIDE SEQUENCE</scope>
    <source>
        <strain evidence="19">IBT 29677</strain>
    </source>
</reference>
<comment type="subcellular location">
    <subcellularLocation>
        <location evidence="1">Nucleus</location>
    </subcellularLocation>
</comment>
<comment type="caution">
    <text evidence="19">The sequence shown here is derived from an EMBL/GenBank/DDBJ whole genome shotgun (WGS) entry which is preliminary data.</text>
</comment>
<name>A0A9W9W7Z6_9EURO</name>
<keyword evidence="8 14" id="KW-0067">ATP-binding</keyword>
<evidence type="ECO:0000313" key="19">
    <source>
        <dbReference type="EMBL" id="KAJ5408095.1"/>
    </source>
</evidence>
<evidence type="ECO:0000256" key="13">
    <source>
        <dbReference type="PROSITE-ProRule" id="PRU00552"/>
    </source>
</evidence>
<keyword evidence="5 14" id="KW-0547">Nucleotide-binding</keyword>
<dbReference type="GO" id="GO:0016787">
    <property type="term" value="F:hydrolase activity"/>
    <property type="evidence" value="ECO:0007669"/>
    <property type="project" value="UniProtKB-KW"/>
</dbReference>
<dbReference type="FunFam" id="3.40.50.300:FF:000079">
    <property type="entry name" value="probable ATP-dependent RNA helicase DDX17"/>
    <property type="match status" value="1"/>
</dbReference>
<dbReference type="InterPro" id="IPR001650">
    <property type="entry name" value="Helicase_C-like"/>
</dbReference>
<comment type="subunit">
    <text evidence="11">Associates with polysomes.</text>
</comment>
<evidence type="ECO:0000256" key="7">
    <source>
        <dbReference type="ARBA" id="ARBA00022806"/>
    </source>
</evidence>
<dbReference type="CDD" id="cd18787">
    <property type="entry name" value="SF2_C_DEAD"/>
    <property type="match status" value="1"/>
</dbReference>
<evidence type="ECO:0000256" key="3">
    <source>
        <dbReference type="ARBA" id="ARBA00022517"/>
    </source>
</evidence>
<dbReference type="EMBL" id="JAPZBU010000004">
    <property type="protein sequence ID" value="KAJ5408095.1"/>
    <property type="molecule type" value="Genomic_DNA"/>
</dbReference>
<dbReference type="GeneID" id="81365595"/>
<dbReference type="PROSITE" id="PS51192">
    <property type="entry name" value="HELICASE_ATP_BIND_1"/>
    <property type="match status" value="1"/>
</dbReference>
<evidence type="ECO:0000259" key="17">
    <source>
        <dbReference type="PROSITE" id="PS51194"/>
    </source>
</evidence>
<evidence type="ECO:0000256" key="9">
    <source>
        <dbReference type="ARBA" id="ARBA00023242"/>
    </source>
</evidence>
<accession>A0A9W9W7Z6</accession>
<evidence type="ECO:0000256" key="15">
    <source>
        <dbReference type="SAM" id="MobiDB-lite"/>
    </source>
</evidence>
<keyword evidence="6 14" id="KW-0378">Hydrolase</keyword>
<evidence type="ECO:0000256" key="11">
    <source>
        <dbReference type="ARBA" id="ARBA00038583"/>
    </source>
</evidence>
<keyword evidence="9" id="KW-0539">Nucleus</keyword>
<dbReference type="InterPro" id="IPR027417">
    <property type="entry name" value="P-loop_NTPase"/>
</dbReference>
<dbReference type="PROSITE" id="PS51195">
    <property type="entry name" value="Q_MOTIF"/>
    <property type="match status" value="1"/>
</dbReference>
<keyword evidence="7 14" id="KW-0347">Helicase</keyword>
<comment type="catalytic activity">
    <reaction evidence="12">
        <text>ATP + H2O = ADP + phosphate + H(+)</text>
        <dbReference type="Rhea" id="RHEA:13065"/>
        <dbReference type="ChEBI" id="CHEBI:15377"/>
        <dbReference type="ChEBI" id="CHEBI:15378"/>
        <dbReference type="ChEBI" id="CHEBI:30616"/>
        <dbReference type="ChEBI" id="CHEBI:43474"/>
        <dbReference type="ChEBI" id="CHEBI:456216"/>
        <dbReference type="EC" id="3.6.4.13"/>
    </reaction>
</comment>
<feature type="region of interest" description="Disordered" evidence="15">
    <location>
        <begin position="516"/>
        <end position="554"/>
    </location>
</feature>
<protein>
    <recommendedName>
        <fullName evidence="2">RNA helicase</fullName>
        <ecNumber evidence="2">3.6.4.13</ecNumber>
    </recommendedName>
</protein>
<keyword evidence="4" id="KW-0698">rRNA processing</keyword>
<dbReference type="InterPro" id="IPR011545">
    <property type="entry name" value="DEAD/DEAH_box_helicase_dom"/>
</dbReference>
<dbReference type="GO" id="GO:0005634">
    <property type="term" value="C:nucleus"/>
    <property type="evidence" value="ECO:0007669"/>
    <property type="project" value="UniProtKB-SubCell"/>
</dbReference>
<dbReference type="GO" id="GO:0005524">
    <property type="term" value="F:ATP binding"/>
    <property type="evidence" value="ECO:0007669"/>
    <property type="project" value="UniProtKB-KW"/>
</dbReference>
<evidence type="ECO:0000259" key="16">
    <source>
        <dbReference type="PROSITE" id="PS51192"/>
    </source>
</evidence>
<feature type="domain" description="Helicase ATP-binding" evidence="16">
    <location>
        <begin position="160"/>
        <end position="335"/>
    </location>
</feature>
<dbReference type="Pfam" id="PF00271">
    <property type="entry name" value="Helicase_C"/>
    <property type="match status" value="1"/>
</dbReference>
<evidence type="ECO:0000256" key="8">
    <source>
        <dbReference type="ARBA" id="ARBA00022840"/>
    </source>
</evidence>
<dbReference type="GO" id="GO:0003724">
    <property type="term" value="F:RNA helicase activity"/>
    <property type="evidence" value="ECO:0007669"/>
    <property type="project" value="UniProtKB-EC"/>
</dbReference>
<feature type="compositionally biased region" description="Gly residues" evidence="15">
    <location>
        <begin position="19"/>
        <end position="66"/>
    </location>
</feature>
<dbReference type="PROSITE" id="PS00039">
    <property type="entry name" value="DEAD_ATP_HELICASE"/>
    <property type="match status" value="1"/>
</dbReference>
<dbReference type="Pfam" id="PF00270">
    <property type="entry name" value="DEAD"/>
    <property type="match status" value="1"/>
</dbReference>
<evidence type="ECO:0000256" key="4">
    <source>
        <dbReference type="ARBA" id="ARBA00022552"/>
    </source>
</evidence>
<dbReference type="Proteomes" id="UP001147747">
    <property type="component" value="Unassembled WGS sequence"/>
</dbReference>
<feature type="domain" description="DEAD-box RNA helicase Q" evidence="18">
    <location>
        <begin position="129"/>
        <end position="157"/>
    </location>
</feature>
<evidence type="ECO:0000256" key="5">
    <source>
        <dbReference type="ARBA" id="ARBA00022741"/>
    </source>
</evidence>
<comment type="similarity">
    <text evidence="14">Belongs to the DEAD box helicase family.</text>
</comment>
<dbReference type="SUPFAM" id="SSF52540">
    <property type="entry name" value="P-loop containing nucleoside triphosphate hydrolases"/>
    <property type="match status" value="1"/>
</dbReference>
<evidence type="ECO:0000313" key="20">
    <source>
        <dbReference type="Proteomes" id="UP001147747"/>
    </source>
</evidence>
<evidence type="ECO:0000256" key="12">
    <source>
        <dbReference type="ARBA" id="ARBA00047984"/>
    </source>
</evidence>
<dbReference type="InterPro" id="IPR014014">
    <property type="entry name" value="RNA_helicase_DEAD_Q_motif"/>
</dbReference>
<keyword evidence="3" id="KW-0690">Ribosome biogenesis</keyword>
<evidence type="ECO:0000256" key="10">
    <source>
        <dbReference type="ARBA" id="ARBA00037752"/>
    </source>
</evidence>
<sequence length="554" mass="59928">MSYGGGGYSRGGDSYRSRNGGGGYENGGSNGYSGGGGYGGGGGRGGYGGGGGGYGGGGGGFGGAGGDRMSNLGQGLKQQEWDLSTMPKFEKSFYKEHEDVTNRSEEQVQEFRAANKMAIQGTGVPRPVETFDEAGFPSYVLSEVKAQGFDKPTSIQSQGWPMSLSGRDVVGIAETGSGKTLTYCLPAIVHINAQPLLSPGDGPIVLVLAPTRELAVQIQAEITKFGKSSRIRNTCVYGGVPKGPQIRDLSRGVEVCIATPGRLIDMLEAGRTNLRRVTYLVLDEADRMLDMGFEPQIRKIIGQIRPDRQTCMWSATWPKEVRQLASDFLNDYIQVNIGSLDLSANHRITQIVEVMSDFEKRDRMIKHMEKIMEDRSNKILIFTGTKRIADEITRFLRQDGWPALSIHGDKQQQERDWVLNEFKQGKSPIMVATDVASRGIDVRDITHVLNYDYPNNSEDYVHRIGRTGRAGAKGTAITFFTTDNSKQARDLVTILSEAKQQIDPRLAEMVRYSGGGGGGGRWGGRGRGRGGWGRGGGGGVTGSNNSGLGGNRRW</sequence>
<dbReference type="CDD" id="cd17966">
    <property type="entry name" value="DEADc_DDX5_DDX17"/>
    <property type="match status" value="1"/>
</dbReference>
<evidence type="ECO:0000256" key="14">
    <source>
        <dbReference type="RuleBase" id="RU000492"/>
    </source>
</evidence>
<dbReference type="InterPro" id="IPR014001">
    <property type="entry name" value="Helicase_ATP-bd"/>
</dbReference>
<keyword evidence="20" id="KW-1185">Reference proteome</keyword>
<proteinExistence type="inferred from homology"/>
<organism evidence="19 20">
    <name type="scientific">Penicillium cosmopolitanum</name>
    <dbReference type="NCBI Taxonomy" id="1131564"/>
    <lineage>
        <taxon>Eukaryota</taxon>
        <taxon>Fungi</taxon>
        <taxon>Dikarya</taxon>
        <taxon>Ascomycota</taxon>
        <taxon>Pezizomycotina</taxon>
        <taxon>Eurotiomycetes</taxon>
        <taxon>Eurotiomycetidae</taxon>
        <taxon>Eurotiales</taxon>
        <taxon>Aspergillaceae</taxon>
        <taxon>Penicillium</taxon>
    </lineage>
</organism>
<reference evidence="19" key="2">
    <citation type="journal article" date="2023" name="IMA Fungus">
        <title>Comparative genomic study of the Penicillium genus elucidates a diverse pangenome and 15 lateral gene transfer events.</title>
        <authorList>
            <person name="Petersen C."/>
            <person name="Sorensen T."/>
            <person name="Nielsen M.R."/>
            <person name="Sondergaard T.E."/>
            <person name="Sorensen J.L."/>
            <person name="Fitzpatrick D.A."/>
            <person name="Frisvad J.C."/>
            <person name="Nielsen K.L."/>
        </authorList>
    </citation>
    <scope>NUCLEOTIDE SEQUENCE</scope>
    <source>
        <strain evidence="19">IBT 29677</strain>
    </source>
</reference>
<feature type="short sequence motif" description="Q motif" evidence="13">
    <location>
        <begin position="129"/>
        <end position="157"/>
    </location>
</feature>
<gene>
    <name evidence="19" type="ORF">N7509_001978</name>
</gene>
<dbReference type="Gene3D" id="3.40.50.300">
    <property type="entry name" value="P-loop containing nucleotide triphosphate hydrolases"/>
    <property type="match status" value="2"/>
</dbReference>
<dbReference type="RefSeq" id="XP_056492410.1">
    <property type="nucleotide sequence ID" value="XM_056626615.1"/>
</dbReference>
<dbReference type="EC" id="3.6.4.13" evidence="2"/>